<dbReference type="PRINTS" id="PR00188">
    <property type="entry name" value="PLANTGLOBIN"/>
</dbReference>
<dbReference type="InterPro" id="IPR009050">
    <property type="entry name" value="Globin-like_sf"/>
</dbReference>
<dbReference type="Proteomes" id="UP001056291">
    <property type="component" value="Chromosome"/>
</dbReference>
<dbReference type="SUPFAM" id="SSF46458">
    <property type="entry name" value="Globin-like"/>
    <property type="match status" value="1"/>
</dbReference>
<keyword evidence="8" id="KW-1185">Reference proteome</keyword>
<evidence type="ECO:0000256" key="2">
    <source>
        <dbReference type="ARBA" id="ARBA00022621"/>
    </source>
</evidence>
<comment type="similarity">
    <text evidence="5">Belongs to the globin family.</text>
</comment>
<dbReference type="Gene3D" id="1.10.490.10">
    <property type="entry name" value="Globins"/>
    <property type="match status" value="1"/>
</dbReference>
<organism evidence="7 8">
    <name type="scientific">Sneathiella marina</name>
    <dbReference type="NCBI Taxonomy" id="2950108"/>
    <lineage>
        <taxon>Bacteria</taxon>
        <taxon>Pseudomonadati</taxon>
        <taxon>Pseudomonadota</taxon>
        <taxon>Alphaproteobacteria</taxon>
        <taxon>Sneathiellales</taxon>
        <taxon>Sneathiellaceae</taxon>
        <taxon>Sneathiella</taxon>
    </lineage>
</organism>
<evidence type="ECO:0000256" key="3">
    <source>
        <dbReference type="ARBA" id="ARBA00022723"/>
    </source>
</evidence>
<dbReference type="InterPro" id="IPR012292">
    <property type="entry name" value="Globin/Proto"/>
</dbReference>
<dbReference type="PANTHER" id="PTHR43396">
    <property type="entry name" value="FLAVOHEMOPROTEIN"/>
    <property type="match status" value="1"/>
</dbReference>
<keyword evidence="4" id="KW-0408">Iron</keyword>
<name>A0ABY4W039_9PROT</name>
<dbReference type="EMBL" id="CP098747">
    <property type="protein sequence ID" value="USG60567.1"/>
    <property type="molecule type" value="Genomic_DNA"/>
</dbReference>
<dbReference type="InterPro" id="IPR000971">
    <property type="entry name" value="Globin"/>
</dbReference>
<dbReference type="RefSeq" id="WP_251933448.1">
    <property type="nucleotide sequence ID" value="NZ_CP098747.1"/>
</dbReference>
<proteinExistence type="inferred from homology"/>
<dbReference type="PANTHER" id="PTHR43396:SF3">
    <property type="entry name" value="FLAVOHEMOPROTEIN"/>
    <property type="match status" value="1"/>
</dbReference>
<sequence length="139" mass="15225">MTPHQQQLVHESWQQVVPIADTASELFYNRLFELEPGLKPLFCGTDMTGQRHKLIAALTAVVDNLDQVAELAPIIAALGRRHRGYGVEAQHYDVVGQALLDTLKTGLGESWSVELAEAWTTLYGTVAALMQDGANDPVN</sequence>
<evidence type="ECO:0000313" key="8">
    <source>
        <dbReference type="Proteomes" id="UP001056291"/>
    </source>
</evidence>
<gene>
    <name evidence="7" type="ORF">NBZ79_15480</name>
</gene>
<reference evidence="7" key="1">
    <citation type="submission" date="2022-06" db="EMBL/GenBank/DDBJ databases">
        <title>Sneathiella actinostolidae sp. nov., isolated from a sea anemonein the Western Pacific Ocean.</title>
        <authorList>
            <person name="Wei M.J."/>
        </authorList>
    </citation>
    <scope>NUCLEOTIDE SEQUENCE</scope>
    <source>
        <strain evidence="7">PHK-P5</strain>
    </source>
</reference>
<evidence type="ECO:0000256" key="1">
    <source>
        <dbReference type="ARBA" id="ARBA00022617"/>
    </source>
</evidence>
<protein>
    <submittedName>
        <fullName evidence="7">Globin domain-containing protein</fullName>
    </submittedName>
</protein>
<evidence type="ECO:0000256" key="5">
    <source>
        <dbReference type="RuleBase" id="RU000356"/>
    </source>
</evidence>
<dbReference type="CDD" id="cd12131">
    <property type="entry name" value="HGbI-like"/>
    <property type="match status" value="1"/>
</dbReference>
<keyword evidence="1 5" id="KW-0349">Heme</keyword>
<accession>A0ABY4W039</accession>
<evidence type="ECO:0000313" key="7">
    <source>
        <dbReference type="EMBL" id="USG60567.1"/>
    </source>
</evidence>
<keyword evidence="5" id="KW-0813">Transport</keyword>
<feature type="domain" description="Globin" evidence="6">
    <location>
        <begin position="1"/>
        <end position="135"/>
    </location>
</feature>
<keyword evidence="2 5" id="KW-0561">Oxygen transport</keyword>
<evidence type="ECO:0000259" key="6">
    <source>
        <dbReference type="PROSITE" id="PS01033"/>
    </source>
</evidence>
<keyword evidence="3" id="KW-0479">Metal-binding</keyword>
<dbReference type="Pfam" id="PF00042">
    <property type="entry name" value="Globin"/>
    <property type="match status" value="1"/>
</dbReference>
<evidence type="ECO:0000256" key="4">
    <source>
        <dbReference type="ARBA" id="ARBA00023004"/>
    </source>
</evidence>
<dbReference type="PROSITE" id="PS01033">
    <property type="entry name" value="GLOBIN"/>
    <property type="match status" value="1"/>
</dbReference>